<protein>
    <submittedName>
        <fullName evidence="1">Uncharacterized protein</fullName>
    </submittedName>
</protein>
<name>A0A0D2G8F7_9BACT</name>
<dbReference type="EMBL" id="AZAC01000067">
    <property type="protein sequence ID" value="KIX11232.1"/>
    <property type="molecule type" value="Genomic_DNA"/>
</dbReference>
<organism evidence="1 2">
    <name type="scientific">Dethiosulfatarculus sandiegensis</name>
    <dbReference type="NCBI Taxonomy" id="1429043"/>
    <lineage>
        <taxon>Bacteria</taxon>
        <taxon>Pseudomonadati</taxon>
        <taxon>Thermodesulfobacteriota</taxon>
        <taxon>Desulfarculia</taxon>
        <taxon>Desulfarculales</taxon>
        <taxon>Desulfarculaceae</taxon>
        <taxon>Dethiosulfatarculus</taxon>
    </lineage>
</organism>
<gene>
    <name evidence="1" type="ORF">X474_25655</name>
</gene>
<evidence type="ECO:0000313" key="1">
    <source>
        <dbReference type="EMBL" id="KIX11232.1"/>
    </source>
</evidence>
<evidence type="ECO:0000313" key="2">
    <source>
        <dbReference type="Proteomes" id="UP000032233"/>
    </source>
</evidence>
<sequence>MSGFCWFSFFLLVLGSLTRAKSRALVKFRF</sequence>
<comment type="caution">
    <text evidence="1">The sequence shown here is derived from an EMBL/GenBank/DDBJ whole genome shotgun (WGS) entry which is preliminary data.</text>
</comment>
<reference evidence="1 2" key="1">
    <citation type="submission" date="2013-11" db="EMBL/GenBank/DDBJ databases">
        <title>Metagenomic analysis of a methanogenic consortium involved in long chain n-alkane degradation.</title>
        <authorList>
            <person name="Davidova I.A."/>
            <person name="Callaghan A.V."/>
            <person name="Wawrik B."/>
            <person name="Pruitt S."/>
            <person name="Marks C."/>
            <person name="Duncan K.E."/>
            <person name="Suflita J.M."/>
        </authorList>
    </citation>
    <scope>NUCLEOTIDE SEQUENCE [LARGE SCALE GENOMIC DNA]</scope>
    <source>
        <strain evidence="1 2">SPR</strain>
    </source>
</reference>
<proteinExistence type="predicted"/>
<keyword evidence="2" id="KW-1185">Reference proteome</keyword>
<accession>A0A0D2G8F7</accession>
<dbReference type="AlphaFoldDB" id="A0A0D2G8F7"/>
<dbReference type="Proteomes" id="UP000032233">
    <property type="component" value="Unassembled WGS sequence"/>
</dbReference>
<dbReference type="InParanoid" id="A0A0D2G8F7"/>